<name>L1J4F4_GUITC</name>
<dbReference type="EMBL" id="JH993010">
    <property type="protein sequence ID" value="EKX43376.1"/>
    <property type="molecule type" value="Genomic_DNA"/>
</dbReference>
<evidence type="ECO:0000313" key="2">
    <source>
        <dbReference type="EnsemblProtists" id="EKX43376"/>
    </source>
</evidence>
<sequence length="63" mass="6814">MFFGFNVFDPSHSPAVNAHQESYNSGFTSSALGQKKSKWGAASGSKSLAQSMRVFDESFKGAY</sequence>
<reference evidence="3" key="2">
    <citation type="submission" date="2012-11" db="EMBL/GenBank/DDBJ databases">
        <authorList>
            <person name="Kuo A."/>
            <person name="Curtis B.A."/>
            <person name="Tanifuji G."/>
            <person name="Burki F."/>
            <person name="Gruber A."/>
            <person name="Irimia M."/>
            <person name="Maruyama S."/>
            <person name="Arias M.C."/>
            <person name="Ball S.G."/>
            <person name="Gile G.H."/>
            <person name="Hirakawa Y."/>
            <person name="Hopkins J.F."/>
            <person name="Rensing S.A."/>
            <person name="Schmutz J."/>
            <person name="Symeonidi A."/>
            <person name="Elias M."/>
            <person name="Eveleigh R.J."/>
            <person name="Herman E.K."/>
            <person name="Klute M.J."/>
            <person name="Nakayama T."/>
            <person name="Obornik M."/>
            <person name="Reyes-Prieto A."/>
            <person name="Armbrust E.V."/>
            <person name="Aves S.J."/>
            <person name="Beiko R.G."/>
            <person name="Coutinho P."/>
            <person name="Dacks J.B."/>
            <person name="Durnford D.G."/>
            <person name="Fast N.M."/>
            <person name="Green B.R."/>
            <person name="Grisdale C."/>
            <person name="Hempe F."/>
            <person name="Henrissat B."/>
            <person name="Hoppner M.P."/>
            <person name="Ishida K.-I."/>
            <person name="Kim E."/>
            <person name="Koreny L."/>
            <person name="Kroth P.G."/>
            <person name="Liu Y."/>
            <person name="Malik S.-B."/>
            <person name="Maier U.G."/>
            <person name="McRose D."/>
            <person name="Mock T."/>
            <person name="Neilson J.A."/>
            <person name="Onodera N.T."/>
            <person name="Poole A.M."/>
            <person name="Pritham E.J."/>
            <person name="Richards T.A."/>
            <person name="Rocap G."/>
            <person name="Roy S.W."/>
            <person name="Sarai C."/>
            <person name="Schaack S."/>
            <person name="Shirato S."/>
            <person name="Slamovits C.H."/>
            <person name="Spencer D.F."/>
            <person name="Suzuki S."/>
            <person name="Worden A.Z."/>
            <person name="Zauner S."/>
            <person name="Barry K."/>
            <person name="Bell C."/>
            <person name="Bharti A.K."/>
            <person name="Crow J.A."/>
            <person name="Grimwood J."/>
            <person name="Kramer R."/>
            <person name="Lindquist E."/>
            <person name="Lucas S."/>
            <person name="Salamov A."/>
            <person name="McFadden G.I."/>
            <person name="Lane C.E."/>
            <person name="Keeling P.J."/>
            <person name="Gray M.W."/>
            <person name="Grigoriev I.V."/>
            <person name="Archibald J.M."/>
        </authorList>
    </citation>
    <scope>NUCLEOTIDE SEQUENCE</scope>
    <source>
        <strain evidence="3">CCMP2712</strain>
    </source>
</reference>
<dbReference type="Proteomes" id="UP000011087">
    <property type="component" value="Unassembled WGS sequence"/>
</dbReference>
<dbReference type="KEGG" id="gtt:GUITHDRAFT_153249"/>
<dbReference type="GeneID" id="17300142"/>
<evidence type="ECO:0000313" key="1">
    <source>
        <dbReference type="EMBL" id="EKX43376.1"/>
    </source>
</evidence>
<reference evidence="2" key="3">
    <citation type="submission" date="2016-03" db="UniProtKB">
        <authorList>
            <consortium name="EnsemblProtists"/>
        </authorList>
    </citation>
    <scope>IDENTIFICATION</scope>
</reference>
<keyword evidence="3" id="KW-1185">Reference proteome</keyword>
<dbReference type="PaxDb" id="55529-EKX43376"/>
<reference evidence="1 3" key="1">
    <citation type="journal article" date="2012" name="Nature">
        <title>Algal genomes reveal evolutionary mosaicism and the fate of nucleomorphs.</title>
        <authorList>
            <consortium name="DOE Joint Genome Institute"/>
            <person name="Curtis B.A."/>
            <person name="Tanifuji G."/>
            <person name="Burki F."/>
            <person name="Gruber A."/>
            <person name="Irimia M."/>
            <person name="Maruyama S."/>
            <person name="Arias M.C."/>
            <person name="Ball S.G."/>
            <person name="Gile G.H."/>
            <person name="Hirakawa Y."/>
            <person name="Hopkins J.F."/>
            <person name="Kuo A."/>
            <person name="Rensing S.A."/>
            <person name="Schmutz J."/>
            <person name="Symeonidi A."/>
            <person name="Elias M."/>
            <person name="Eveleigh R.J."/>
            <person name="Herman E.K."/>
            <person name="Klute M.J."/>
            <person name="Nakayama T."/>
            <person name="Obornik M."/>
            <person name="Reyes-Prieto A."/>
            <person name="Armbrust E.V."/>
            <person name="Aves S.J."/>
            <person name="Beiko R.G."/>
            <person name="Coutinho P."/>
            <person name="Dacks J.B."/>
            <person name="Durnford D.G."/>
            <person name="Fast N.M."/>
            <person name="Green B.R."/>
            <person name="Grisdale C.J."/>
            <person name="Hempel F."/>
            <person name="Henrissat B."/>
            <person name="Hoppner M.P."/>
            <person name="Ishida K."/>
            <person name="Kim E."/>
            <person name="Koreny L."/>
            <person name="Kroth P.G."/>
            <person name="Liu Y."/>
            <person name="Malik S.B."/>
            <person name="Maier U.G."/>
            <person name="McRose D."/>
            <person name="Mock T."/>
            <person name="Neilson J.A."/>
            <person name="Onodera N.T."/>
            <person name="Poole A.M."/>
            <person name="Pritham E.J."/>
            <person name="Richards T.A."/>
            <person name="Rocap G."/>
            <person name="Roy S.W."/>
            <person name="Sarai C."/>
            <person name="Schaack S."/>
            <person name="Shirato S."/>
            <person name="Slamovits C.H."/>
            <person name="Spencer D.F."/>
            <person name="Suzuki S."/>
            <person name="Worden A.Z."/>
            <person name="Zauner S."/>
            <person name="Barry K."/>
            <person name="Bell C."/>
            <person name="Bharti A.K."/>
            <person name="Crow J.A."/>
            <person name="Grimwood J."/>
            <person name="Kramer R."/>
            <person name="Lindquist E."/>
            <person name="Lucas S."/>
            <person name="Salamov A."/>
            <person name="McFadden G.I."/>
            <person name="Lane C.E."/>
            <person name="Keeling P.J."/>
            <person name="Gray M.W."/>
            <person name="Grigoriev I.V."/>
            <person name="Archibald J.M."/>
        </authorList>
    </citation>
    <scope>NUCLEOTIDE SEQUENCE</scope>
    <source>
        <strain evidence="1 3">CCMP2712</strain>
    </source>
</reference>
<dbReference type="RefSeq" id="XP_005830356.1">
    <property type="nucleotide sequence ID" value="XM_005830299.1"/>
</dbReference>
<evidence type="ECO:0000313" key="3">
    <source>
        <dbReference type="Proteomes" id="UP000011087"/>
    </source>
</evidence>
<organism evidence="1">
    <name type="scientific">Guillardia theta (strain CCMP2712)</name>
    <name type="common">Cryptophyte</name>
    <dbReference type="NCBI Taxonomy" id="905079"/>
    <lineage>
        <taxon>Eukaryota</taxon>
        <taxon>Cryptophyceae</taxon>
        <taxon>Pyrenomonadales</taxon>
        <taxon>Geminigeraceae</taxon>
        <taxon>Guillardia</taxon>
    </lineage>
</organism>
<dbReference type="AlphaFoldDB" id="L1J4F4"/>
<gene>
    <name evidence="1" type="ORF">GUITHDRAFT_153249</name>
</gene>
<protein>
    <submittedName>
        <fullName evidence="1 2">Uncharacterized protein</fullName>
    </submittedName>
</protein>
<accession>L1J4F4</accession>
<dbReference type="HOGENOM" id="CLU_2890533_0_0_1"/>
<dbReference type="EnsemblProtists" id="EKX43376">
    <property type="protein sequence ID" value="EKX43376"/>
    <property type="gene ID" value="GUITHDRAFT_153249"/>
</dbReference>
<proteinExistence type="predicted"/>